<name>A0A5C0SFG9_CRATE</name>
<keyword evidence="3" id="KW-1185">Reference proteome</keyword>
<dbReference type="AlphaFoldDB" id="A0A5C0SFG9"/>
<feature type="chain" id="PRO_5022771129" description="TATA-box binding" evidence="1">
    <location>
        <begin position="29"/>
        <end position="246"/>
    </location>
</feature>
<sequence>MFAQFKKISLHLLLFISILCLQFFNTSAMTKEEGMLKAFKNSEATVEEVNMNAYVNMNNVLKTPSEGKKIGLEIAKKMQIKDETLKDTSAEGDTQIYIEGKSEEGGTIRIIVQGTEYEDIKETNLVIDVVENKLIDLNVLSEKIKEALGSYGKVIITSCITGSYAGELEDAEKEKVAKKIMESLQAEEIEGFREENIISIVGFSKKIKDYISYDGHKVNINIALRYNSYEKKTYLWIATPLITIGY</sequence>
<dbReference type="InterPro" id="IPR036209">
    <property type="entry name" value="YwmB-like_sf"/>
</dbReference>
<accession>A0A5C0SFG9</accession>
<evidence type="ECO:0000313" key="2">
    <source>
        <dbReference type="EMBL" id="QEK13213.1"/>
    </source>
</evidence>
<dbReference type="OrthoDB" id="1708334at2"/>
<dbReference type="Pfam" id="PF08680">
    <property type="entry name" value="DUF1779"/>
    <property type="match status" value="1"/>
</dbReference>
<keyword evidence="1" id="KW-0732">Signal</keyword>
<organism evidence="2 3">
    <name type="scientific">Crassaminicella thermophila</name>
    <dbReference type="NCBI Taxonomy" id="2599308"/>
    <lineage>
        <taxon>Bacteria</taxon>
        <taxon>Bacillati</taxon>
        <taxon>Bacillota</taxon>
        <taxon>Clostridia</taxon>
        <taxon>Eubacteriales</taxon>
        <taxon>Clostridiaceae</taxon>
        <taxon>Crassaminicella</taxon>
    </lineage>
</organism>
<dbReference type="KEGG" id="crs:FQB35_13555"/>
<dbReference type="InterPro" id="IPR014794">
    <property type="entry name" value="DUF1779"/>
</dbReference>
<evidence type="ECO:0000313" key="3">
    <source>
        <dbReference type="Proteomes" id="UP000324646"/>
    </source>
</evidence>
<dbReference type="Proteomes" id="UP000324646">
    <property type="component" value="Chromosome"/>
</dbReference>
<proteinExistence type="predicted"/>
<gene>
    <name evidence="2" type="ORF">FQB35_13555</name>
</gene>
<dbReference type="RefSeq" id="WP_148810385.1">
    <property type="nucleotide sequence ID" value="NZ_CP042243.1"/>
</dbReference>
<dbReference type="Gene3D" id="3.30.360.40">
    <property type="entry name" value="YwmB-like"/>
    <property type="match status" value="1"/>
</dbReference>
<dbReference type="SUPFAM" id="SSF143842">
    <property type="entry name" value="YwmB-like"/>
    <property type="match status" value="1"/>
</dbReference>
<protein>
    <recommendedName>
        <fullName evidence="4">TATA-box binding</fullName>
    </recommendedName>
</protein>
<feature type="signal peptide" evidence="1">
    <location>
        <begin position="1"/>
        <end position="28"/>
    </location>
</feature>
<evidence type="ECO:0008006" key="4">
    <source>
        <dbReference type="Google" id="ProtNLM"/>
    </source>
</evidence>
<dbReference type="EMBL" id="CP042243">
    <property type="protein sequence ID" value="QEK13213.1"/>
    <property type="molecule type" value="Genomic_DNA"/>
</dbReference>
<evidence type="ECO:0000256" key="1">
    <source>
        <dbReference type="SAM" id="SignalP"/>
    </source>
</evidence>
<reference evidence="2 3" key="1">
    <citation type="submission" date="2019-07" db="EMBL/GenBank/DDBJ databases">
        <title>Complete genome of Crassaminicella thermophila SY095.</title>
        <authorList>
            <person name="Li X."/>
        </authorList>
    </citation>
    <scope>NUCLEOTIDE SEQUENCE [LARGE SCALE GENOMIC DNA]</scope>
    <source>
        <strain evidence="2 3">SY095</strain>
    </source>
</reference>